<keyword evidence="4" id="KW-0813">Transport</keyword>
<dbReference type="VEuPathDB" id="AmoebaDB:EHI_126230"/>
<dbReference type="VEuPathDB" id="AmoebaDB:EHI8A_137450"/>
<keyword evidence="6" id="KW-0653">Protein transport</keyword>
<evidence type="ECO:0000256" key="3">
    <source>
        <dbReference type="ARBA" id="ARBA00009466"/>
    </source>
</evidence>
<name>A0A5K1UHN4_ENTHI</name>
<dbReference type="InterPro" id="IPR044189">
    <property type="entry name" value="XPO4/7-like"/>
</dbReference>
<evidence type="ECO:0000256" key="7">
    <source>
        <dbReference type="ARBA" id="ARBA00023242"/>
    </source>
</evidence>
<dbReference type="VEuPathDB" id="AmoebaDB:EHI5A_100220"/>
<dbReference type="PANTHER" id="PTHR12596">
    <property type="entry name" value="EXPORTIN 4,7-RELATED"/>
    <property type="match status" value="1"/>
</dbReference>
<dbReference type="GO" id="GO:0006611">
    <property type="term" value="P:protein export from nucleus"/>
    <property type="evidence" value="ECO:0007669"/>
    <property type="project" value="TreeGrafter"/>
</dbReference>
<dbReference type="GO" id="GO:0005049">
    <property type="term" value="F:nuclear export signal receptor activity"/>
    <property type="evidence" value="ECO:0007669"/>
    <property type="project" value="InterPro"/>
</dbReference>
<protein>
    <submittedName>
        <fullName evidence="8">Uncharacterized protein</fullName>
    </submittedName>
</protein>
<evidence type="ECO:0000313" key="8">
    <source>
        <dbReference type="EMBL" id="GAT92869.1"/>
    </source>
</evidence>
<dbReference type="GO" id="GO:0005643">
    <property type="term" value="C:nuclear pore"/>
    <property type="evidence" value="ECO:0007669"/>
    <property type="project" value="TreeGrafter"/>
</dbReference>
<dbReference type="AlphaFoldDB" id="A0A5K1UHN4"/>
<keyword evidence="7" id="KW-0539">Nucleus</keyword>
<comment type="similarity">
    <text evidence="3">Belongs to the exportin family.</text>
</comment>
<comment type="caution">
    <text evidence="8">The sequence shown here is derived from an EMBL/GenBank/DDBJ whole genome shotgun (WGS) entry which is preliminary data.</text>
</comment>
<dbReference type="SUPFAM" id="SSF48371">
    <property type="entry name" value="ARM repeat"/>
    <property type="match status" value="1"/>
</dbReference>
<dbReference type="GO" id="GO:0005737">
    <property type="term" value="C:cytoplasm"/>
    <property type="evidence" value="ECO:0007669"/>
    <property type="project" value="UniProtKB-SubCell"/>
</dbReference>
<gene>
    <name evidence="8" type="ORF">CL6EHI_126230</name>
</gene>
<accession>A0A5K1UHN4</accession>
<dbReference type="Proteomes" id="UP000078387">
    <property type="component" value="Unassembled WGS sequence"/>
</dbReference>
<reference evidence="8 9" key="1">
    <citation type="submission" date="2016-05" db="EMBL/GenBank/DDBJ databases">
        <title>First whole genome sequencing of Entamoeba histolytica HM1:IMSS-clone-6.</title>
        <authorList>
            <person name="Mukherjee Avik.K."/>
            <person name="Izumyama S."/>
            <person name="Nakada-Tsukui K."/>
            <person name="Nozaki T."/>
        </authorList>
    </citation>
    <scope>NUCLEOTIDE SEQUENCE [LARGE SCALE GENOMIC DNA]</scope>
    <source>
        <strain evidence="8 9">HM1:IMSS clone 6</strain>
    </source>
</reference>
<dbReference type="VEuPathDB" id="AmoebaDB:EHI7A_127150"/>
<evidence type="ECO:0000256" key="4">
    <source>
        <dbReference type="ARBA" id="ARBA00022448"/>
    </source>
</evidence>
<dbReference type="OMA" id="IDKVAQC"/>
<sequence>MNYEQIVIDYYTTLDNNKRNNAKSQIIEKINKAEDIEQLTFLLTHSHNQYVLAYACSILSEAMLNNSKLFIGKSLFFQTIALQLYSSASLNDRAIKNLASKFFASCVIGCWQIEHNTQNLVNTLTELESKKYSLFADIALTLIETFRSYQDKPNFPKKIIADFRNGVLMVIAKLAIKNIQIKNPGAVDILESVMFVCNVTKTDETDETSTFCPTPEFHKLFMESLNSIIQQIPTTLPLIDRMSCIQSSCFYDSDNFEGSREWFVQKIMKVVEFCFYPSNNISLLSIGAKILVHLHTTHPLHNYVTQEFIDKIAQCTVLIACNGNDNALYDILRFWGIYSLYSSIDPSSTDCLTSIFCRLVLSDNSNSLTSEEGSHFGTFARNGLTVLISMYDVLLTYLTTDSVTIPTSQISFIQKLYNAIQQAKTDRVNYFGILSNLFLIAGNIISGRDPTSPTFVSVYSGFASKICTICKLVTEQIIQSTFDKNEEDSAYVKLQISILTFYKAYIVSSLWDDSKNYRFDGMLVLYQSPSQNGIEFFIDMVGILFTLIPYWNGNYKVLSETMKLLAKLLSAKEYALRLIERPPLKYLFQTNAFTTIDNIQLKNAKELIEIRTLYFTALGMLLYSLPSKFHLQFLTQFLNPHTYQLIDIRAIVKTSHSSVECIPPIFEHICAHKDIYLALPNEPVNGDNWYFSLKLIKQISMARDFRYNYAPECPTACILFHSMSGLLTMFSQTSIQQSSMIMRNTKTVEFDAFIKNATVGLATSVWMLQNSHINFAAFKLYNDNTVSLLINSMCEFAMMLENVVEVYPKTKEILFAFVETISKQVTSLQLESNKVLFIIKCAIIALKQKKVSSIVMGSSTIENMLFDSFKKRTKNSYCAQLLNAVEPLIGDILFNVFDNLFNEFEAWTLEKLVFGIMVIYPEVYTQTQYRIAMEIHESKNREKFLSFFQSITLSNISDLDVIQKIDFDSRLRSFVAEIKPLYHNNCFE</sequence>
<evidence type="ECO:0000256" key="1">
    <source>
        <dbReference type="ARBA" id="ARBA00004123"/>
    </source>
</evidence>
<evidence type="ECO:0000256" key="2">
    <source>
        <dbReference type="ARBA" id="ARBA00004496"/>
    </source>
</evidence>
<evidence type="ECO:0000313" key="9">
    <source>
        <dbReference type="Proteomes" id="UP000078387"/>
    </source>
</evidence>
<evidence type="ECO:0000256" key="6">
    <source>
        <dbReference type="ARBA" id="ARBA00022927"/>
    </source>
</evidence>
<comment type="subcellular location">
    <subcellularLocation>
        <location evidence="2">Cytoplasm</location>
    </subcellularLocation>
    <subcellularLocation>
        <location evidence="1">Nucleus</location>
    </subcellularLocation>
</comment>
<dbReference type="PANTHER" id="PTHR12596:SF2">
    <property type="entry name" value="EXPORTIN-7 ISOFORM X1"/>
    <property type="match status" value="1"/>
</dbReference>
<keyword evidence="5" id="KW-0963">Cytoplasm</keyword>
<dbReference type="EMBL" id="BDEQ01000001">
    <property type="protein sequence ID" value="GAT92869.1"/>
    <property type="molecule type" value="Genomic_DNA"/>
</dbReference>
<proteinExistence type="inferred from homology"/>
<dbReference type="VEuPathDB" id="AmoebaDB:KM1_097020"/>
<dbReference type="InterPro" id="IPR016024">
    <property type="entry name" value="ARM-type_fold"/>
</dbReference>
<organism evidence="8 9">
    <name type="scientific">Entamoeba histolytica</name>
    <dbReference type="NCBI Taxonomy" id="5759"/>
    <lineage>
        <taxon>Eukaryota</taxon>
        <taxon>Amoebozoa</taxon>
        <taxon>Evosea</taxon>
        <taxon>Archamoebae</taxon>
        <taxon>Mastigamoebida</taxon>
        <taxon>Entamoebidae</taxon>
        <taxon>Entamoeba</taxon>
    </lineage>
</organism>
<evidence type="ECO:0000256" key="5">
    <source>
        <dbReference type="ARBA" id="ARBA00022490"/>
    </source>
</evidence>